<evidence type="ECO:0000313" key="1">
    <source>
        <dbReference type="EMBL" id="KAK8096285.1"/>
    </source>
</evidence>
<dbReference type="Proteomes" id="UP001392437">
    <property type="component" value="Unassembled WGS sequence"/>
</dbReference>
<proteinExistence type="predicted"/>
<comment type="caution">
    <text evidence="1">The sequence shown here is derived from an EMBL/GenBank/DDBJ whole genome shotgun (WGS) entry which is preliminary data.</text>
</comment>
<dbReference type="EMBL" id="JAQQWP010000011">
    <property type="protein sequence ID" value="KAK8096285.1"/>
    <property type="molecule type" value="Genomic_DNA"/>
</dbReference>
<protein>
    <submittedName>
        <fullName evidence="1">Uncharacterized protein</fullName>
    </submittedName>
</protein>
<organism evidence="1 2">
    <name type="scientific">Apiospora kogelbergensis</name>
    <dbReference type="NCBI Taxonomy" id="1337665"/>
    <lineage>
        <taxon>Eukaryota</taxon>
        <taxon>Fungi</taxon>
        <taxon>Dikarya</taxon>
        <taxon>Ascomycota</taxon>
        <taxon>Pezizomycotina</taxon>
        <taxon>Sordariomycetes</taxon>
        <taxon>Xylariomycetidae</taxon>
        <taxon>Amphisphaeriales</taxon>
        <taxon>Apiosporaceae</taxon>
        <taxon>Apiospora</taxon>
    </lineage>
</organism>
<keyword evidence="2" id="KW-1185">Reference proteome</keyword>
<dbReference type="AlphaFoldDB" id="A0AAW0Q9L6"/>
<accession>A0AAW0Q9L6</accession>
<gene>
    <name evidence="1" type="ORF">PG999_014307</name>
</gene>
<reference evidence="1 2" key="1">
    <citation type="submission" date="2023-01" db="EMBL/GenBank/DDBJ databases">
        <title>Analysis of 21 Apiospora genomes using comparative genomics revels a genus with tremendous synthesis potential of carbohydrate active enzymes and secondary metabolites.</title>
        <authorList>
            <person name="Sorensen T."/>
        </authorList>
    </citation>
    <scope>NUCLEOTIDE SEQUENCE [LARGE SCALE GENOMIC DNA]</scope>
    <source>
        <strain evidence="1 2">CBS 117206</strain>
    </source>
</reference>
<name>A0AAW0Q9L6_9PEZI</name>
<sequence>MSSVGRTRLHPREEATKGGLMCGAKIGKHKADEDGVGRAGIQGISDAVLENINAHSHHEDLNTGPFELDDGVMYEAEVTKGVHILDCVLSSHWETSCEVEGGHVASRQVIEYQIAQLCRLEYSIRWRWCRHGVIDIDVAGIVHVD</sequence>
<evidence type="ECO:0000313" key="2">
    <source>
        <dbReference type="Proteomes" id="UP001392437"/>
    </source>
</evidence>